<dbReference type="OrthoDB" id="10599810at2759"/>
<evidence type="ECO:0000256" key="2">
    <source>
        <dbReference type="SAM" id="Phobius"/>
    </source>
</evidence>
<keyword evidence="2" id="KW-0472">Membrane</keyword>
<dbReference type="GeneID" id="90979984"/>
<organism evidence="3 4">
    <name type="scientific">Colletotrichum fructicola (strain Nara gc5)</name>
    <name type="common">Anthracnose fungus</name>
    <name type="synonym">Colletotrichum gloeosporioides (strain Nara gc5)</name>
    <dbReference type="NCBI Taxonomy" id="1213859"/>
    <lineage>
        <taxon>Eukaryota</taxon>
        <taxon>Fungi</taxon>
        <taxon>Dikarya</taxon>
        <taxon>Ascomycota</taxon>
        <taxon>Pezizomycotina</taxon>
        <taxon>Sordariomycetes</taxon>
        <taxon>Hypocreomycetidae</taxon>
        <taxon>Glomerellales</taxon>
        <taxon>Glomerellaceae</taxon>
        <taxon>Colletotrichum</taxon>
        <taxon>Colletotrichum gloeosporioides species complex</taxon>
    </lineage>
</organism>
<feature type="region of interest" description="Disordered" evidence="1">
    <location>
        <begin position="1"/>
        <end position="37"/>
    </location>
</feature>
<gene>
    <name evidence="3" type="ORF">CGGC5_v008072</name>
</gene>
<protein>
    <submittedName>
        <fullName evidence="3">Uncharacterized protein</fullName>
    </submittedName>
</protein>
<reference evidence="3 4" key="1">
    <citation type="submission" date="2012-08" db="EMBL/GenBank/DDBJ databases">
        <authorList>
            <person name="Gan P.H.P."/>
            <person name="Ikeda K."/>
            <person name="Irieda H."/>
            <person name="Narusaka M."/>
            <person name="O'Connell R.J."/>
            <person name="Narusaka Y."/>
            <person name="Takano Y."/>
            <person name="Kubo Y."/>
            <person name="Shirasu K."/>
        </authorList>
    </citation>
    <scope>NUCLEOTIDE SEQUENCE [LARGE SCALE GENOMIC DNA]</scope>
    <source>
        <strain evidence="3 4">Nara gc5</strain>
    </source>
</reference>
<dbReference type="InParanoid" id="A0A7J6J7C0"/>
<evidence type="ECO:0000313" key="4">
    <source>
        <dbReference type="Proteomes" id="UP000011096"/>
    </source>
</evidence>
<dbReference type="AlphaFoldDB" id="A0A7J6J7C0"/>
<dbReference type="Proteomes" id="UP000011096">
    <property type="component" value="Unassembled WGS sequence"/>
</dbReference>
<name>A0A7J6J7C0_COLFN</name>
<keyword evidence="2" id="KW-1133">Transmembrane helix</keyword>
<sequence length="183" mass="20329">MSGAAYCPLEENRDEGQATDIGSQGHDDDPSNQSSTSIGALHYSAENTGTNAPCAEEKKTMDANEAFNHENIATWRPIWLQPIILASFSGLFLVFSILLLLISLKAKRSDGLFETWQGFRLAWRFGPTAVLTIVCAFWTRVEQQALRTTLLSHPAILPTLHNILDNLLRQMAELGRPEIEGFE</sequence>
<dbReference type="EMBL" id="ANPB02000004">
    <property type="protein sequence ID" value="KAF4484448.1"/>
    <property type="molecule type" value="Genomic_DNA"/>
</dbReference>
<keyword evidence="4" id="KW-1185">Reference proteome</keyword>
<feature type="transmembrane region" description="Helical" evidence="2">
    <location>
        <begin position="78"/>
        <end position="101"/>
    </location>
</feature>
<evidence type="ECO:0000256" key="1">
    <source>
        <dbReference type="SAM" id="MobiDB-lite"/>
    </source>
</evidence>
<feature type="transmembrane region" description="Helical" evidence="2">
    <location>
        <begin position="121"/>
        <end position="139"/>
    </location>
</feature>
<accession>A0A7J6J7C0</accession>
<proteinExistence type="predicted"/>
<dbReference type="RefSeq" id="XP_066008711.1">
    <property type="nucleotide sequence ID" value="XM_066151960.1"/>
</dbReference>
<comment type="caution">
    <text evidence="3">The sequence shown here is derived from an EMBL/GenBank/DDBJ whole genome shotgun (WGS) entry which is preliminary data.</text>
</comment>
<reference evidence="3 4" key="2">
    <citation type="submission" date="2020-04" db="EMBL/GenBank/DDBJ databases">
        <title>Genome sequencing and assembly of multiple isolates from the Colletotrichum gloeosporioides species complex.</title>
        <authorList>
            <person name="Gan P."/>
            <person name="Shirasu K."/>
        </authorList>
    </citation>
    <scope>NUCLEOTIDE SEQUENCE [LARGE SCALE GENOMIC DNA]</scope>
    <source>
        <strain evidence="3 4">Nara gc5</strain>
    </source>
</reference>
<keyword evidence="2" id="KW-0812">Transmembrane</keyword>
<evidence type="ECO:0000313" key="3">
    <source>
        <dbReference type="EMBL" id="KAF4484448.1"/>
    </source>
</evidence>